<evidence type="ECO:0000256" key="1">
    <source>
        <dbReference type="ARBA" id="ARBA00005384"/>
    </source>
</evidence>
<dbReference type="OrthoDB" id="9804020at2"/>
<dbReference type="GO" id="GO:0008483">
    <property type="term" value="F:transaminase activity"/>
    <property type="evidence" value="ECO:0007669"/>
    <property type="project" value="UniProtKB-KW"/>
</dbReference>
<evidence type="ECO:0000259" key="6">
    <source>
        <dbReference type="PROSITE" id="PS50949"/>
    </source>
</evidence>
<dbReference type="Pfam" id="PF00392">
    <property type="entry name" value="GntR"/>
    <property type="match status" value="1"/>
</dbReference>
<dbReference type="AlphaFoldDB" id="A0A6I6IPH1"/>
<dbReference type="GO" id="GO:0003677">
    <property type="term" value="F:DNA binding"/>
    <property type="evidence" value="ECO:0007669"/>
    <property type="project" value="UniProtKB-KW"/>
</dbReference>
<dbReference type="PROSITE" id="PS50949">
    <property type="entry name" value="HTH_GNTR"/>
    <property type="match status" value="1"/>
</dbReference>
<dbReference type="CDD" id="cd00609">
    <property type="entry name" value="AAT_like"/>
    <property type="match status" value="1"/>
</dbReference>
<organism evidence="7 8">
    <name type="scientific">Roseovarius faecimaris</name>
    <dbReference type="NCBI Taxonomy" id="2494550"/>
    <lineage>
        <taxon>Bacteria</taxon>
        <taxon>Pseudomonadati</taxon>
        <taxon>Pseudomonadota</taxon>
        <taxon>Alphaproteobacteria</taxon>
        <taxon>Rhodobacterales</taxon>
        <taxon>Roseobacteraceae</taxon>
        <taxon>Roseovarius</taxon>
    </lineage>
</organism>
<dbReference type="Gene3D" id="1.10.10.10">
    <property type="entry name" value="Winged helix-like DNA-binding domain superfamily/Winged helix DNA-binding domain"/>
    <property type="match status" value="1"/>
</dbReference>
<dbReference type="Gene3D" id="3.40.640.10">
    <property type="entry name" value="Type I PLP-dependent aspartate aminotransferase-like (Major domain)"/>
    <property type="match status" value="1"/>
</dbReference>
<keyword evidence="2" id="KW-0663">Pyridoxal phosphate</keyword>
<dbReference type="Proteomes" id="UP000428330">
    <property type="component" value="Chromosome"/>
</dbReference>
<evidence type="ECO:0000256" key="5">
    <source>
        <dbReference type="ARBA" id="ARBA00023163"/>
    </source>
</evidence>
<dbReference type="InterPro" id="IPR051446">
    <property type="entry name" value="HTH_trans_reg/aminotransferase"/>
</dbReference>
<dbReference type="PANTHER" id="PTHR46577:SF1">
    <property type="entry name" value="HTH-TYPE TRANSCRIPTIONAL REGULATORY PROTEIN GABR"/>
    <property type="match status" value="1"/>
</dbReference>
<dbReference type="EMBL" id="CP034348">
    <property type="protein sequence ID" value="QGX98182.1"/>
    <property type="molecule type" value="Genomic_DNA"/>
</dbReference>
<dbReference type="KEGG" id="rom:EI983_07775"/>
<dbReference type="PANTHER" id="PTHR46577">
    <property type="entry name" value="HTH-TYPE TRANSCRIPTIONAL REGULATORY PROTEIN GABR"/>
    <property type="match status" value="1"/>
</dbReference>
<keyword evidence="7" id="KW-0808">Transferase</keyword>
<dbReference type="GO" id="GO:0003700">
    <property type="term" value="F:DNA-binding transcription factor activity"/>
    <property type="evidence" value="ECO:0007669"/>
    <property type="project" value="InterPro"/>
</dbReference>
<name>A0A6I6IPH1_9RHOB</name>
<keyword evidence="7" id="KW-0032">Aminotransferase</keyword>
<dbReference type="InterPro" id="IPR015424">
    <property type="entry name" value="PyrdxlP-dep_Trfase"/>
</dbReference>
<evidence type="ECO:0000256" key="3">
    <source>
        <dbReference type="ARBA" id="ARBA00023015"/>
    </source>
</evidence>
<sequence>MRAAIRSGELETGFKLPPVRELAWQLGITPGTVARAYKLAAEEGLVSTGVGRGTFVAGQATPGFAVPDALINTVQPDAIDLRAARTPDVGQDAVIRQVMADLARGHTHSYLDYPNSETKHPARAAAAAWIGPDRVGRITPDDVVMGLGAQQTVIMALQTVLYGTTPVILTEELAYPGVRHAARLLRAQLIGVEMDADGIRPDRLEEALRRHGGQVLLLAAEVHSPTTTRTSLERRQQIAALARKYNLQIIEDDCHCITRPEDPALRALCPERAWYISSLTKSVSASLRFGYAVAPRGQADMARQVAQSSFYGLPQPVLDICAELLSSGEAERIRQKVERRVAEQVKGAVNALGKWDVSWRRDVPFVWLKLPQGWRGSSFASACEMEKIRIKAADEFALPDGAAPHAVRLALNANISAARYEGALARLSEMLARPPAAVDF</sequence>
<gene>
    <name evidence="7" type="ORF">EI983_07775</name>
</gene>
<keyword evidence="3" id="KW-0805">Transcription regulation</keyword>
<dbReference type="SMART" id="SM00345">
    <property type="entry name" value="HTH_GNTR"/>
    <property type="match status" value="1"/>
</dbReference>
<evidence type="ECO:0000313" key="8">
    <source>
        <dbReference type="Proteomes" id="UP000428330"/>
    </source>
</evidence>
<reference evidence="8" key="1">
    <citation type="submission" date="2018-12" db="EMBL/GenBank/DDBJ databases">
        <title>Complete genome sequence of Roseovarius sp. MME-070.</title>
        <authorList>
            <person name="Nam Y.-D."/>
            <person name="Kang J."/>
            <person name="Chung W.-H."/>
            <person name="Park Y.S."/>
        </authorList>
    </citation>
    <scope>NUCLEOTIDE SEQUENCE [LARGE SCALE GENOMIC DNA]</scope>
    <source>
        <strain evidence="8">MME-070</strain>
    </source>
</reference>
<dbReference type="GO" id="GO:0030170">
    <property type="term" value="F:pyridoxal phosphate binding"/>
    <property type="evidence" value="ECO:0007669"/>
    <property type="project" value="InterPro"/>
</dbReference>
<evidence type="ECO:0000256" key="2">
    <source>
        <dbReference type="ARBA" id="ARBA00022898"/>
    </source>
</evidence>
<feature type="domain" description="HTH gntR-type" evidence="6">
    <location>
        <begin position="1"/>
        <end position="59"/>
    </location>
</feature>
<accession>A0A6I6IPH1</accession>
<keyword evidence="8" id="KW-1185">Reference proteome</keyword>
<proteinExistence type="inferred from homology"/>
<evidence type="ECO:0000256" key="4">
    <source>
        <dbReference type="ARBA" id="ARBA00023125"/>
    </source>
</evidence>
<dbReference type="Pfam" id="PF00155">
    <property type="entry name" value="Aminotran_1_2"/>
    <property type="match status" value="1"/>
</dbReference>
<dbReference type="InterPro" id="IPR000524">
    <property type="entry name" value="Tscrpt_reg_HTH_GntR"/>
</dbReference>
<dbReference type="SUPFAM" id="SSF46785">
    <property type="entry name" value="Winged helix' DNA-binding domain"/>
    <property type="match status" value="1"/>
</dbReference>
<dbReference type="InterPro" id="IPR036388">
    <property type="entry name" value="WH-like_DNA-bd_sf"/>
</dbReference>
<comment type="similarity">
    <text evidence="1">In the C-terminal section; belongs to the class-I pyridoxal-phosphate-dependent aminotransferase family.</text>
</comment>
<dbReference type="InterPro" id="IPR015421">
    <property type="entry name" value="PyrdxlP-dep_Trfase_major"/>
</dbReference>
<dbReference type="SUPFAM" id="SSF53383">
    <property type="entry name" value="PLP-dependent transferases"/>
    <property type="match status" value="1"/>
</dbReference>
<dbReference type="InterPro" id="IPR004839">
    <property type="entry name" value="Aminotransferase_I/II_large"/>
</dbReference>
<keyword evidence="5" id="KW-0804">Transcription</keyword>
<evidence type="ECO:0000313" key="7">
    <source>
        <dbReference type="EMBL" id="QGX98182.1"/>
    </source>
</evidence>
<keyword evidence="4" id="KW-0238">DNA-binding</keyword>
<dbReference type="InterPro" id="IPR036390">
    <property type="entry name" value="WH_DNA-bd_sf"/>
</dbReference>
<dbReference type="CDD" id="cd07377">
    <property type="entry name" value="WHTH_GntR"/>
    <property type="match status" value="1"/>
</dbReference>
<protein>
    <submittedName>
        <fullName evidence="7">PLP-dependent aminotransferase family protein</fullName>
    </submittedName>
</protein>